<gene>
    <name evidence="2" type="ORF">FHU28_000159</name>
</gene>
<feature type="region of interest" description="Disordered" evidence="1">
    <location>
        <begin position="203"/>
        <end position="259"/>
    </location>
</feature>
<dbReference type="RefSeq" id="WP_260412818.1">
    <property type="nucleotide sequence ID" value="NZ_JACHJC010000001.1"/>
</dbReference>
<protein>
    <recommendedName>
        <fullName evidence="4">Histone deacetylase</fullName>
    </recommendedName>
</protein>
<name>A0ABR6M4M3_MICEC</name>
<dbReference type="GeneID" id="300290763"/>
<accession>A0ABR6M4M3</accession>
<proteinExistence type="predicted"/>
<dbReference type="Proteomes" id="UP000618986">
    <property type="component" value="Unassembled WGS sequence"/>
</dbReference>
<dbReference type="EMBL" id="JACHJC010000001">
    <property type="protein sequence ID" value="MBB5110320.1"/>
    <property type="molecule type" value="Genomic_DNA"/>
</dbReference>
<evidence type="ECO:0000313" key="3">
    <source>
        <dbReference type="Proteomes" id="UP000618986"/>
    </source>
</evidence>
<sequence length="259" mass="27894">MLWYVAYGSNLHAARLDWYLRGGRPPGGLRTYPGCRDCRPPRRTVPALIPGGVYFAGESRAWTGGMAFYDPQLPGRAAARGYLVTVEQFADIAAQEMYRPPGADLAGIRVAAETGRAKLGPGRYETLLRVGVRDGLPMLTFTAPHRAVEVPWTRPAPLYLGMLARGLREAHGWDSARIVGYLAGRPGVAGRWTRRALRGLVGATHTGPSNRPSGAPVEFGQSAADVDPSDVNDRSAHDGCPPGADSGEDGCQRKEFRVT</sequence>
<comment type="caution">
    <text evidence="2">The sequence shown here is derived from an EMBL/GenBank/DDBJ whole genome shotgun (WGS) entry which is preliminary data.</text>
</comment>
<evidence type="ECO:0008006" key="4">
    <source>
        <dbReference type="Google" id="ProtNLM"/>
    </source>
</evidence>
<feature type="compositionally biased region" description="Basic and acidic residues" evidence="1">
    <location>
        <begin position="250"/>
        <end position="259"/>
    </location>
</feature>
<evidence type="ECO:0000256" key="1">
    <source>
        <dbReference type="SAM" id="MobiDB-lite"/>
    </source>
</evidence>
<organism evidence="2 3">
    <name type="scientific">Micromonospora echinospora</name>
    <name type="common">Micromonospora purpurea</name>
    <dbReference type="NCBI Taxonomy" id="1877"/>
    <lineage>
        <taxon>Bacteria</taxon>
        <taxon>Bacillati</taxon>
        <taxon>Actinomycetota</taxon>
        <taxon>Actinomycetes</taxon>
        <taxon>Micromonosporales</taxon>
        <taxon>Micromonosporaceae</taxon>
        <taxon>Micromonospora</taxon>
    </lineage>
</organism>
<keyword evidence="3" id="KW-1185">Reference proteome</keyword>
<evidence type="ECO:0000313" key="2">
    <source>
        <dbReference type="EMBL" id="MBB5110320.1"/>
    </source>
</evidence>
<dbReference type="Gene3D" id="3.10.490.10">
    <property type="entry name" value="Gamma-glutamyl cyclotransferase-like"/>
    <property type="match status" value="1"/>
</dbReference>
<reference evidence="2 3" key="1">
    <citation type="submission" date="2020-08" db="EMBL/GenBank/DDBJ databases">
        <title>Sequencing the genomes of 1000 actinobacteria strains.</title>
        <authorList>
            <person name="Klenk H.-P."/>
        </authorList>
    </citation>
    <scope>NUCLEOTIDE SEQUENCE [LARGE SCALE GENOMIC DNA]</scope>
    <source>
        <strain evidence="2 3">DSM 43036</strain>
    </source>
</reference>